<keyword evidence="2" id="KW-0732">Signal</keyword>
<feature type="chain" id="PRO_5019301914" evidence="2">
    <location>
        <begin position="26"/>
        <end position="96"/>
    </location>
</feature>
<evidence type="ECO:0000256" key="1">
    <source>
        <dbReference type="SAM" id="MobiDB-lite"/>
    </source>
</evidence>
<organism evidence="3 4">
    <name type="scientific">Vitis vinifera</name>
    <name type="common">Grape</name>
    <dbReference type="NCBI Taxonomy" id="29760"/>
    <lineage>
        <taxon>Eukaryota</taxon>
        <taxon>Viridiplantae</taxon>
        <taxon>Streptophyta</taxon>
        <taxon>Embryophyta</taxon>
        <taxon>Tracheophyta</taxon>
        <taxon>Spermatophyta</taxon>
        <taxon>Magnoliopsida</taxon>
        <taxon>eudicotyledons</taxon>
        <taxon>Gunneridae</taxon>
        <taxon>Pentapetalae</taxon>
        <taxon>rosids</taxon>
        <taxon>Vitales</taxon>
        <taxon>Vitaceae</taxon>
        <taxon>Viteae</taxon>
        <taxon>Vitis</taxon>
    </lineage>
</organism>
<sequence length="96" mass="10011">MIMKQTALVLCVAFGLLLLTLEAEGGRLTLEEVQKAKQLLSGASPNSKVGVGVNDVKTIAGDMDNKVAESDSESSDSKGGATHRLFPDIVKPKGSP</sequence>
<protein>
    <submittedName>
        <fullName evidence="3">Uncharacterized protein</fullName>
    </submittedName>
</protein>
<dbReference type="AlphaFoldDB" id="A0A438CRE4"/>
<reference evidence="3 4" key="1">
    <citation type="journal article" date="2018" name="PLoS Genet.">
        <title>Population sequencing reveals clonal diversity and ancestral inbreeding in the grapevine cultivar Chardonnay.</title>
        <authorList>
            <person name="Roach M.J."/>
            <person name="Johnson D.L."/>
            <person name="Bohlmann J."/>
            <person name="van Vuuren H.J."/>
            <person name="Jones S.J."/>
            <person name="Pretorius I.S."/>
            <person name="Schmidt S.A."/>
            <person name="Borneman A.R."/>
        </authorList>
    </citation>
    <scope>NUCLEOTIDE SEQUENCE [LARGE SCALE GENOMIC DNA]</scope>
    <source>
        <strain evidence="4">cv. Chardonnay</strain>
        <tissue evidence="3">Leaf</tissue>
    </source>
</reference>
<comment type="caution">
    <text evidence="3">The sequence shown here is derived from an EMBL/GenBank/DDBJ whole genome shotgun (WGS) entry which is preliminary data.</text>
</comment>
<gene>
    <name evidence="3" type="ORF">CK203_100219</name>
</gene>
<feature type="signal peptide" evidence="2">
    <location>
        <begin position="1"/>
        <end position="25"/>
    </location>
</feature>
<dbReference type="Proteomes" id="UP000288805">
    <property type="component" value="Unassembled WGS sequence"/>
</dbReference>
<name>A0A438CRE4_VITVI</name>
<feature type="region of interest" description="Disordered" evidence="1">
    <location>
        <begin position="62"/>
        <end position="96"/>
    </location>
</feature>
<dbReference type="EMBL" id="QGNW01002062">
    <property type="protein sequence ID" value="RVW25777.1"/>
    <property type="molecule type" value="Genomic_DNA"/>
</dbReference>
<evidence type="ECO:0000256" key="2">
    <source>
        <dbReference type="SAM" id="SignalP"/>
    </source>
</evidence>
<evidence type="ECO:0000313" key="4">
    <source>
        <dbReference type="Proteomes" id="UP000288805"/>
    </source>
</evidence>
<accession>A0A438CRE4</accession>
<evidence type="ECO:0000313" key="3">
    <source>
        <dbReference type="EMBL" id="RVW25777.1"/>
    </source>
</evidence>
<proteinExistence type="predicted"/>